<accession>A0A0E9T9I3</accession>
<evidence type="ECO:0000313" key="1">
    <source>
        <dbReference type="EMBL" id="JAH50276.1"/>
    </source>
</evidence>
<dbReference type="EMBL" id="GBXM01058301">
    <property type="protein sequence ID" value="JAH50276.1"/>
    <property type="molecule type" value="Transcribed_RNA"/>
</dbReference>
<organism evidence="1">
    <name type="scientific">Anguilla anguilla</name>
    <name type="common">European freshwater eel</name>
    <name type="synonym">Muraena anguilla</name>
    <dbReference type="NCBI Taxonomy" id="7936"/>
    <lineage>
        <taxon>Eukaryota</taxon>
        <taxon>Metazoa</taxon>
        <taxon>Chordata</taxon>
        <taxon>Craniata</taxon>
        <taxon>Vertebrata</taxon>
        <taxon>Euteleostomi</taxon>
        <taxon>Actinopterygii</taxon>
        <taxon>Neopterygii</taxon>
        <taxon>Teleostei</taxon>
        <taxon>Anguilliformes</taxon>
        <taxon>Anguillidae</taxon>
        <taxon>Anguilla</taxon>
    </lineage>
</organism>
<name>A0A0E9T9I3_ANGAN</name>
<reference evidence="1" key="1">
    <citation type="submission" date="2014-11" db="EMBL/GenBank/DDBJ databases">
        <authorList>
            <person name="Amaro Gonzalez C."/>
        </authorList>
    </citation>
    <scope>NUCLEOTIDE SEQUENCE</scope>
</reference>
<dbReference type="AlphaFoldDB" id="A0A0E9T9I3"/>
<reference evidence="1" key="2">
    <citation type="journal article" date="2015" name="Fish Shellfish Immunol.">
        <title>Early steps in the European eel (Anguilla anguilla)-Vibrio vulnificus interaction in the gills: Role of the RtxA13 toxin.</title>
        <authorList>
            <person name="Callol A."/>
            <person name="Pajuelo D."/>
            <person name="Ebbesson L."/>
            <person name="Teles M."/>
            <person name="MacKenzie S."/>
            <person name="Amaro C."/>
        </authorList>
    </citation>
    <scope>NUCLEOTIDE SEQUENCE</scope>
</reference>
<sequence length="40" mass="4363">MRVLVSNLKDEGDLNRIFSSSVSGCIPGYLLQTLCYLISG</sequence>
<protein>
    <submittedName>
        <fullName evidence="1">Uncharacterized protein</fullName>
    </submittedName>
</protein>
<proteinExistence type="predicted"/>